<sequence length="703" mass="76362">MACDEAGLDYKEAIKKTLESNPLVSSITDVGVHNSSDKTAYPHPAVQASLLVRNGEADRALLICGTGMGVSISANKVPGIRAVTAHDSFSVERAVLSNNAQVLCFGQRVIGVELAKKLATEWVTYTFDEGSGSAKKIEAIRTMRKMEEFKDAIPSVNPAFPALGKFRQSGGGVTFPLLCPGMTSSRRALRPDLYGYSIEPVSLDPYLKSPLASTVLGHIADIAGVPAPIRVGGNIADQTIFDKTLPVPSQALPNDTVVEVLKVQDSWYNGWTDYFPAGTDLIYTLNLRNESSSWTNAMQQAEAAIRHLGPQLSLFELGNEIDHYISKGWRDQTWNTSTYTAQWKRLTHQLTTAPFYRNASHKPRFQAAVFADPPWVADQHDEIDDFDIINVTQAGLINPRLIESYTVHLYPQSTCDAPREARLSLDLLSNHSVIWTNISQYIPQVAAAERAHSRLTLGETNSASCSGRSGISDTFGAALWATDYVLAAASIGMDQVFFHLGHQSEYSAFTPLAYEYKGESLVAGVRAHFLSHVFLAHVVGDRQQGQLHRRNRKGEQKKTISALPGRANSSDLAGYAVFGGQADLEKLVFVDLGVWNSSEGLTNPSTLRATDSNSTSVGERPTRTVEVKTGWTSGAKVDVLRLQGPGTNAKSDVNVSGLEVDVLTGALVGEKREEQLVVGSGGTLEFELQQAEAILLEILKGED</sequence>
<reference evidence="1 2" key="1">
    <citation type="journal article" date="2023" name="ACS Omega">
        <title>Identification of the Neoaspergillic Acid Biosynthesis Gene Cluster by Establishing an In Vitro CRISPR-Ribonucleoprotein Genetic System in Aspergillus melleus.</title>
        <authorList>
            <person name="Yuan B."/>
            <person name="Grau M.F."/>
            <person name="Murata R.M."/>
            <person name="Torok T."/>
            <person name="Venkateswaran K."/>
            <person name="Stajich J.E."/>
            <person name="Wang C.C.C."/>
        </authorList>
    </citation>
    <scope>NUCLEOTIDE SEQUENCE [LARGE SCALE GENOMIC DNA]</scope>
    <source>
        <strain evidence="1 2">IMV 1140</strain>
    </source>
</reference>
<organism evidence="1 2">
    <name type="scientific">Aspergillus melleus</name>
    <dbReference type="NCBI Taxonomy" id="138277"/>
    <lineage>
        <taxon>Eukaryota</taxon>
        <taxon>Fungi</taxon>
        <taxon>Dikarya</taxon>
        <taxon>Ascomycota</taxon>
        <taxon>Pezizomycotina</taxon>
        <taxon>Eurotiomycetes</taxon>
        <taxon>Eurotiomycetidae</taxon>
        <taxon>Eurotiales</taxon>
        <taxon>Aspergillaceae</taxon>
        <taxon>Aspergillus</taxon>
        <taxon>Aspergillus subgen. Circumdati</taxon>
    </lineage>
</organism>
<gene>
    <name evidence="1" type="ORF">N8T08_002586</name>
</gene>
<protein>
    <submittedName>
        <fullName evidence="1">Uncharacterized protein</fullName>
    </submittedName>
</protein>
<keyword evidence="2" id="KW-1185">Reference proteome</keyword>
<dbReference type="EMBL" id="JAOPJF010000015">
    <property type="protein sequence ID" value="KAK1146825.1"/>
    <property type="molecule type" value="Genomic_DNA"/>
</dbReference>
<dbReference type="Proteomes" id="UP001177260">
    <property type="component" value="Unassembled WGS sequence"/>
</dbReference>
<evidence type="ECO:0000313" key="1">
    <source>
        <dbReference type="EMBL" id="KAK1146825.1"/>
    </source>
</evidence>
<proteinExistence type="predicted"/>
<comment type="caution">
    <text evidence="1">The sequence shown here is derived from an EMBL/GenBank/DDBJ whole genome shotgun (WGS) entry which is preliminary data.</text>
</comment>
<name>A0ACC3B8P0_9EURO</name>
<evidence type="ECO:0000313" key="2">
    <source>
        <dbReference type="Proteomes" id="UP001177260"/>
    </source>
</evidence>
<accession>A0ACC3B8P0</accession>